<dbReference type="InterPro" id="IPR013324">
    <property type="entry name" value="RNA_pol_sigma_r3/r4-like"/>
</dbReference>
<dbReference type="NCBIfam" id="TIGR02937">
    <property type="entry name" value="sigma70-ECF"/>
    <property type="match status" value="1"/>
</dbReference>
<dbReference type="EMBL" id="PVNK01000114">
    <property type="protein sequence ID" value="PRQ02533.1"/>
    <property type="molecule type" value="Genomic_DNA"/>
</dbReference>
<keyword evidence="7" id="KW-1185">Reference proteome</keyword>
<evidence type="ECO:0000256" key="2">
    <source>
        <dbReference type="ARBA" id="ARBA00023015"/>
    </source>
</evidence>
<dbReference type="RefSeq" id="WP_106391603.1">
    <property type="nucleotide sequence ID" value="NZ_PVNK01000114.1"/>
</dbReference>
<name>A0A2S9YBQ7_9BACT</name>
<dbReference type="Proteomes" id="UP000237968">
    <property type="component" value="Unassembled WGS sequence"/>
</dbReference>
<reference evidence="6 7" key="1">
    <citation type="submission" date="2018-03" db="EMBL/GenBank/DDBJ databases">
        <title>Draft Genome Sequences of the Obligatory Marine Myxobacteria Enhygromyxa salina SWB005.</title>
        <authorList>
            <person name="Poehlein A."/>
            <person name="Moghaddam J.A."/>
            <person name="Harms H."/>
            <person name="Alanjari M."/>
            <person name="Koenig G.M."/>
            <person name="Daniel R."/>
            <person name="Schaeberle T.F."/>
        </authorList>
    </citation>
    <scope>NUCLEOTIDE SEQUENCE [LARGE SCALE GENOMIC DNA]</scope>
    <source>
        <strain evidence="6 7">SWB005</strain>
    </source>
</reference>
<keyword evidence="3" id="KW-0731">Sigma factor</keyword>
<dbReference type="Pfam" id="PF04542">
    <property type="entry name" value="Sigma70_r2"/>
    <property type="match status" value="1"/>
</dbReference>
<dbReference type="Gene3D" id="1.10.1740.10">
    <property type="match status" value="1"/>
</dbReference>
<gene>
    <name evidence="6" type="ORF">ENSA5_21780</name>
</gene>
<evidence type="ECO:0000256" key="3">
    <source>
        <dbReference type="ARBA" id="ARBA00023082"/>
    </source>
</evidence>
<keyword evidence="2" id="KW-0805">Transcription regulation</keyword>
<organism evidence="6 7">
    <name type="scientific">Enhygromyxa salina</name>
    <dbReference type="NCBI Taxonomy" id="215803"/>
    <lineage>
        <taxon>Bacteria</taxon>
        <taxon>Pseudomonadati</taxon>
        <taxon>Myxococcota</taxon>
        <taxon>Polyangia</taxon>
        <taxon>Nannocystales</taxon>
        <taxon>Nannocystaceae</taxon>
        <taxon>Enhygromyxa</taxon>
    </lineage>
</organism>
<dbReference type="GO" id="GO:0016987">
    <property type="term" value="F:sigma factor activity"/>
    <property type="evidence" value="ECO:0007669"/>
    <property type="project" value="UniProtKB-KW"/>
</dbReference>
<evidence type="ECO:0000259" key="5">
    <source>
        <dbReference type="Pfam" id="PF04542"/>
    </source>
</evidence>
<dbReference type="InterPro" id="IPR039425">
    <property type="entry name" value="RNA_pol_sigma-70-like"/>
</dbReference>
<comment type="similarity">
    <text evidence="1">Belongs to the sigma-70 factor family. ECF subfamily.</text>
</comment>
<evidence type="ECO:0000256" key="1">
    <source>
        <dbReference type="ARBA" id="ARBA00010641"/>
    </source>
</evidence>
<dbReference type="AlphaFoldDB" id="A0A2S9YBQ7"/>
<dbReference type="InterPro" id="IPR007627">
    <property type="entry name" value="RNA_pol_sigma70_r2"/>
</dbReference>
<evidence type="ECO:0000256" key="4">
    <source>
        <dbReference type="ARBA" id="ARBA00023163"/>
    </source>
</evidence>
<dbReference type="InterPro" id="IPR013325">
    <property type="entry name" value="RNA_pol_sigma_r2"/>
</dbReference>
<feature type="domain" description="RNA polymerase sigma-70 region 2" evidence="5">
    <location>
        <begin position="44"/>
        <end position="106"/>
    </location>
</feature>
<dbReference type="PANTHER" id="PTHR43133">
    <property type="entry name" value="RNA POLYMERASE ECF-TYPE SIGMA FACTO"/>
    <property type="match status" value="1"/>
</dbReference>
<evidence type="ECO:0000313" key="7">
    <source>
        <dbReference type="Proteomes" id="UP000237968"/>
    </source>
</evidence>
<dbReference type="SUPFAM" id="SSF88946">
    <property type="entry name" value="Sigma2 domain of RNA polymerase sigma factors"/>
    <property type="match status" value="1"/>
</dbReference>
<sequence length="213" mass="24050">MQAAFEPQQVARALDGDRRALQTLVQRLLPVLQAEVGYTMLREARSEGRDPQEEVRDLVQEVFVSLLADRGKTLRSWDPARGRSLDSFARLVARRQVRATLRSVRRSPWTELPVAGDELALRVVDGLTPAQQFESCETLARLLERLDQRLDERGMRLFAMLYVEGRSVEEVMAAVDMSRDAVYAWRLRFRKLAASLARAAESQPATATAPRSG</sequence>
<dbReference type="SUPFAM" id="SSF88659">
    <property type="entry name" value="Sigma3 and sigma4 domains of RNA polymerase sigma factors"/>
    <property type="match status" value="1"/>
</dbReference>
<accession>A0A2S9YBQ7</accession>
<keyword evidence="4" id="KW-0804">Transcription</keyword>
<dbReference type="OrthoDB" id="5513017at2"/>
<proteinExistence type="inferred from homology"/>
<comment type="caution">
    <text evidence="6">The sequence shown here is derived from an EMBL/GenBank/DDBJ whole genome shotgun (WGS) entry which is preliminary data.</text>
</comment>
<protein>
    <submittedName>
        <fullName evidence="6">RNA polymerase sigma factor SigD</fullName>
    </submittedName>
</protein>
<evidence type="ECO:0000313" key="6">
    <source>
        <dbReference type="EMBL" id="PRQ02533.1"/>
    </source>
</evidence>
<dbReference type="GO" id="GO:0006352">
    <property type="term" value="P:DNA-templated transcription initiation"/>
    <property type="evidence" value="ECO:0007669"/>
    <property type="project" value="InterPro"/>
</dbReference>
<dbReference type="InterPro" id="IPR014284">
    <property type="entry name" value="RNA_pol_sigma-70_dom"/>
</dbReference>
<dbReference type="PANTHER" id="PTHR43133:SF51">
    <property type="entry name" value="RNA POLYMERASE SIGMA FACTOR"/>
    <property type="match status" value="1"/>
</dbReference>